<dbReference type="SUPFAM" id="SSF48264">
    <property type="entry name" value="Cytochrome P450"/>
    <property type="match status" value="1"/>
</dbReference>
<keyword evidence="2" id="KW-0560">Oxidoreductase</keyword>
<proteinExistence type="inferred from homology"/>
<dbReference type="PANTHER" id="PTHR46696">
    <property type="entry name" value="P450, PUTATIVE (EUROFUNG)-RELATED"/>
    <property type="match status" value="1"/>
</dbReference>
<name>A0ABV5TAQ9_9ACTN</name>
<gene>
    <name evidence="3" type="ORF">ACFFRH_10995</name>
</gene>
<dbReference type="InterPro" id="IPR036396">
    <property type="entry name" value="Cyt_P450_sf"/>
</dbReference>
<dbReference type="PRINTS" id="PR00359">
    <property type="entry name" value="BP450"/>
</dbReference>
<comment type="similarity">
    <text evidence="1 2">Belongs to the cytochrome P450 family.</text>
</comment>
<dbReference type="RefSeq" id="WP_344743246.1">
    <property type="nucleotide sequence ID" value="NZ_BAAAWW010000019.1"/>
</dbReference>
<dbReference type="PROSITE" id="PS00086">
    <property type="entry name" value="CYTOCHROME_P450"/>
    <property type="match status" value="1"/>
</dbReference>
<keyword evidence="2" id="KW-0479">Metal-binding</keyword>
<dbReference type="PANTHER" id="PTHR46696:SF1">
    <property type="entry name" value="CYTOCHROME P450 YJIB-RELATED"/>
    <property type="match status" value="1"/>
</dbReference>
<keyword evidence="2" id="KW-0503">Monooxygenase</keyword>
<keyword evidence="2" id="KW-0408">Iron</keyword>
<protein>
    <submittedName>
        <fullName evidence="3">Cytochrome P450</fullName>
    </submittedName>
</protein>
<evidence type="ECO:0000256" key="2">
    <source>
        <dbReference type="RuleBase" id="RU000461"/>
    </source>
</evidence>
<dbReference type="InterPro" id="IPR017972">
    <property type="entry name" value="Cyt_P450_CS"/>
</dbReference>
<dbReference type="InterPro" id="IPR001128">
    <property type="entry name" value="Cyt_P450"/>
</dbReference>
<comment type="caution">
    <text evidence="3">The sequence shown here is derived from an EMBL/GenBank/DDBJ whole genome shotgun (WGS) entry which is preliminary data.</text>
</comment>
<accession>A0ABV5TAQ9</accession>
<keyword evidence="4" id="KW-1185">Reference proteome</keyword>
<dbReference type="EMBL" id="JBHMBS010000004">
    <property type="protein sequence ID" value="MFB9676016.1"/>
    <property type="molecule type" value="Genomic_DNA"/>
</dbReference>
<dbReference type="Proteomes" id="UP001589610">
    <property type="component" value="Unassembled WGS sequence"/>
</dbReference>
<dbReference type="Pfam" id="PF00067">
    <property type="entry name" value="p450"/>
    <property type="match status" value="1"/>
</dbReference>
<reference evidence="3 4" key="1">
    <citation type="submission" date="2024-09" db="EMBL/GenBank/DDBJ databases">
        <authorList>
            <person name="Sun Q."/>
            <person name="Mori K."/>
        </authorList>
    </citation>
    <scope>NUCLEOTIDE SEQUENCE [LARGE SCALE GENOMIC DNA]</scope>
    <source>
        <strain evidence="3 4">JCM 3028</strain>
    </source>
</reference>
<evidence type="ECO:0000313" key="4">
    <source>
        <dbReference type="Proteomes" id="UP001589610"/>
    </source>
</evidence>
<dbReference type="Gene3D" id="1.10.630.10">
    <property type="entry name" value="Cytochrome P450"/>
    <property type="match status" value="1"/>
</dbReference>
<organism evidence="3 4">
    <name type="scientific">Streptosporangium vulgare</name>
    <dbReference type="NCBI Taxonomy" id="46190"/>
    <lineage>
        <taxon>Bacteria</taxon>
        <taxon>Bacillati</taxon>
        <taxon>Actinomycetota</taxon>
        <taxon>Actinomycetes</taxon>
        <taxon>Streptosporangiales</taxon>
        <taxon>Streptosporangiaceae</taxon>
        <taxon>Streptosporangium</taxon>
    </lineage>
</organism>
<evidence type="ECO:0000256" key="1">
    <source>
        <dbReference type="ARBA" id="ARBA00010617"/>
    </source>
</evidence>
<sequence>MTAGTQIRLPAHLSHPFSPAGRADPYPAYDWLRSRAPVHYDAMSRLWLVTGHADCAAVLRDRGFSASAGQQGRARGEELPPSMLTTDPPDHTRLRAPGLLLLGPAAIASVAEGIAADVDDLLERLAGETVVDAVREIGSPLATSVFLRLFGLAERDRKVFAQLAQAASINLDPLAGPQVAALGRSAMAELSRFLDGHCAVAAPSPLTRLAADDRLTRPEMLGVLGLSVVGGWQPLAEAIGNALYWLLPRPEALAALREGGDELARTAMDELLRLEAPIPFTARVAVGNVTLPGGEVPQGARVLAVVAAANRDPAVFDRPGELLLDRTPNPHLAFGGGPHFCLAAQLVRQTGAVLLSRLARRFPAASLADANPAWAATMIPRRLRSLPVNLGGLPVDLDDLPADLAALPAEPGAVPAKLGGGDAY</sequence>
<keyword evidence="2" id="KW-0349">Heme</keyword>
<evidence type="ECO:0000313" key="3">
    <source>
        <dbReference type="EMBL" id="MFB9676016.1"/>
    </source>
</evidence>
<dbReference type="InterPro" id="IPR002397">
    <property type="entry name" value="Cyt_P450_B"/>
</dbReference>